<dbReference type="EMBL" id="LMCB01000017">
    <property type="protein sequence ID" value="KZL18722.1"/>
    <property type="molecule type" value="Genomic_DNA"/>
</dbReference>
<keyword evidence="2" id="KW-1185">Reference proteome</keyword>
<comment type="caution">
    <text evidence="1">The sequence shown here is derived from an EMBL/GenBank/DDBJ whole genome shotgun (WGS) entry which is preliminary data.</text>
</comment>
<evidence type="ECO:0000313" key="2">
    <source>
        <dbReference type="Proteomes" id="UP000076577"/>
    </source>
</evidence>
<name>A0A165YCQ6_9HYPH</name>
<sequence>MSEPVDYWCNRKHELDEADHWSASSGFGSLKTANDAQKDALYRRASVLSTLGGHDCIAQISA</sequence>
<evidence type="ECO:0000313" key="1">
    <source>
        <dbReference type="EMBL" id="KZL18722.1"/>
    </source>
</evidence>
<dbReference type="AlphaFoldDB" id="A0A165YCQ6"/>
<protein>
    <submittedName>
        <fullName evidence="1">Uncharacterized protein</fullName>
    </submittedName>
</protein>
<reference evidence="1 2" key="1">
    <citation type="journal article" date="2016" name="Front. Microbiol.">
        <title>Comparative Genomic Analysis Reveals a Diverse Repertoire of Genes Involved in Prokaryote-Eukaryote Interactions within the Pseudovibrio Genus.</title>
        <authorList>
            <person name="Romano S."/>
            <person name="Fernandez-Guerra A."/>
            <person name="Reen F.J."/>
            <person name="Glockner F.O."/>
            <person name="Crowley S.P."/>
            <person name="O'Sullivan O."/>
            <person name="Cotter P.D."/>
            <person name="Adams C."/>
            <person name="Dobson A.D."/>
            <person name="O'Gara F."/>
        </authorList>
    </citation>
    <scope>NUCLEOTIDE SEQUENCE [LARGE SCALE GENOMIC DNA]</scope>
    <source>
        <strain evidence="1 2">Ad2</strain>
    </source>
</reference>
<proteinExistence type="predicted"/>
<dbReference type="Proteomes" id="UP000076577">
    <property type="component" value="Unassembled WGS sequence"/>
</dbReference>
<gene>
    <name evidence="1" type="ORF">PsAD2_02237</name>
</gene>
<organism evidence="1 2">
    <name type="scientific">Pseudovibrio axinellae</name>
    <dbReference type="NCBI Taxonomy" id="989403"/>
    <lineage>
        <taxon>Bacteria</taxon>
        <taxon>Pseudomonadati</taxon>
        <taxon>Pseudomonadota</taxon>
        <taxon>Alphaproteobacteria</taxon>
        <taxon>Hyphomicrobiales</taxon>
        <taxon>Stappiaceae</taxon>
        <taxon>Pseudovibrio</taxon>
    </lineage>
</organism>
<accession>A0A165YCQ6</accession>